<dbReference type="InterPro" id="IPR002129">
    <property type="entry name" value="PyrdxlP-dep_de-COase"/>
</dbReference>
<dbReference type="AlphaFoldDB" id="A0A814WUQ8"/>
<evidence type="ECO:0000256" key="5">
    <source>
        <dbReference type="ARBA" id="ARBA00023239"/>
    </source>
</evidence>
<dbReference type="GO" id="GO:0030170">
    <property type="term" value="F:pyridoxal phosphate binding"/>
    <property type="evidence" value="ECO:0007669"/>
    <property type="project" value="InterPro"/>
</dbReference>
<comment type="cofactor">
    <cofactor evidence="1 6 7">
        <name>pyridoxal 5'-phosphate</name>
        <dbReference type="ChEBI" id="CHEBI:597326"/>
    </cofactor>
</comment>
<evidence type="ECO:0000313" key="9">
    <source>
        <dbReference type="Proteomes" id="UP000663852"/>
    </source>
</evidence>
<proteinExistence type="inferred from homology"/>
<evidence type="ECO:0000256" key="6">
    <source>
        <dbReference type="PIRSR" id="PIRSR602129-50"/>
    </source>
</evidence>
<name>A0A814WUQ8_ADIRI</name>
<dbReference type="InterPro" id="IPR010977">
    <property type="entry name" value="Aromatic_deC"/>
</dbReference>
<keyword evidence="3" id="KW-0210">Decarboxylase</keyword>
<evidence type="ECO:0000256" key="1">
    <source>
        <dbReference type="ARBA" id="ARBA00001933"/>
    </source>
</evidence>
<protein>
    <submittedName>
        <fullName evidence="8">Uncharacterized protein</fullName>
    </submittedName>
</protein>
<dbReference type="Pfam" id="PF00282">
    <property type="entry name" value="Pyridoxal_deC"/>
    <property type="match status" value="1"/>
</dbReference>
<comment type="similarity">
    <text evidence="2 7">Belongs to the group II decarboxylase family.</text>
</comment>
<feature type="modified residue" description="N6-(pyridoxal phosphate)lysine" evidence="6">
    <location>
        <position position="353"/>
    </location>
</feature>
<dbReference type="PANTHER" id="PTHR11999:SF70">
    <property type="entry name" value="MIP05841P"/>
    <property type="match status" value="1"/>
</dbReference>
<dbReference type="OrthoDB" id="392571at2759"/>
<dbReference type="PROSITE" id="PS00392">
    <property type="entry name" value="DDC_GAD_HDC_YDC"/>
    <property type="match status" value="1"/>
</dbReference>
<dbReference type="GO" id="GO:0016831">
    <property type="term" value="F:carboxy-lyase activity"/>
    <property type="evidence" value="ECO:0007669"/>
    <property type="project" value="UniProtKB-KW"/>
</dbReference>
<dbReference type="InterPro" id="IPR015424">
    <property type="entry name" value="PyrdxlP-dep_Trfase"/>
</dbReference>
<dbReference type="PANTHER" id="PTHR11999">
    <property type="entry name" value="GROUP II PYRIDOXAL-5-PHOSPHATE DECARBOXYLASE"/>
    <property type="match status" value="1"/>
</dbReference>
<sequence>MEKMTLEELFEKVSMKLREPISNVQSLFEWKTQMLTYINTIADLKCPISSSTVQKNSSLDPSDWPSARKTAHEVLDSSLDYIESIRDRPAFIPIPDDVWTVLNDDPLPKRGQSLEQVCRDTFTYVVPYTFGNAHPRFLGWVGGEGTLGGALADMIAATINMSCGGFCHSGSLIERTVINWIRQMFGFPEAKNAGLIVSGTSMATLISIATARRKALGNIRQDGHVNGPQLVGYASTETHGCLVKAFELLGLGSKALHLIAVDDDFRMKIDELKVAMQEDREKGLVPFCIVGNAGTVNTAAFDNLVELSVICRAKNIWFHVDGAFGSLVILDRERRHLVKGIERADSLAFDLHKWLHCPYDAGCVLIRESSHLQSTFAVHQTYLTKTIRDFAPDDLWFCDLGPELSRSFRALKVWFTFKEHGIEKLGQKIADNCEQAQYFARLLEKHADIIHVLRPITLNIVNFRVIPKELDGDDHEVIDQFNADLTQDVQMSGVAIPSTSRIGNRLHIRICVVSHRCVYEDFDSLAESLLKLTQQRIAKMKEAKNSK</sequence>
<evidence type="ECO:0000256" key="4">
    <source>
        <dbReference type="ARBA" id="ARBA00022898"/>
    </source>
</evidence>
<evidence type="ECO:0000313" key="8">
    <source>
        <dbReference type="EMBL" id="CAF1210544.1"/>
    </source>
</evidence>
<dbReference type="InterPro" id="IPR015421">
    <property type="entry name" value="PyrdxlP-dep_Trfase_major"/>
</dbReference>
<comment type="caution">
    <text evidence="8">The sequence shown here is derived from an EMBL/GenBank/DDBJ whole genome shotgun (WGS) entry which is preliminary data.</text>
</comment>
<evidence type="ECO:0000256" key="7">
    <source>
        <dbReference type="RuleBase" id="RU000382"/>
    </source>
</evidence>
<reference evidence="8" key="1">
    <citation type="submission" date="2021-02" db="EMBL/GenBank/DDBJ databases">
        <authorList>
            <person name="Nowell W R."/>
        </authorList>
    </citation>
    <scope>NUCLEOTIDE SEQUENCE</scope>
</reference>
<dbReference type="GO" id="GO:0019752">
    <property type="term" value="P:carboxylic acid metabolic process"/>
    <property type="evidence" value="ECO:0007669"/>
    <property type="project" value="InterPro"/>
</dbReference>
<dbReference type="GO" id="GO:0006520">
    <property type="term" value="P:amino acid metabolic process"/>
    <property type="evidence" value="ECO:0007669"/>
    <property type="project" value="InterPro"/>
</dbReference>
<dbReference type="Proteomes" id="UP000663852">
    <property type="component" value="Unassembled WGS sequence"/>
</dbReference>
<dbReference type="Gene3D" id="3.90.1150.170">
    <property type="match status" value="2"/>
</dbReference>
<dbReference type="InterPro" id="IPR021115">
    <property type="entry name" value="Pyridoxal-P_BS"/>
</dbReference>
<dbReference type="PRINTS" id="PR00800">
    <property type="entry name" value="YHDCRBOXLASE"/>
</dbReference>
<keyword evidence="4 6" id="KW-0663">Pyridoxal phosphate</keyword>
<dbReference type="Gene3D" id="3.40.640.10">
    <property type="entry name" value="Type I PLP-dependent aspartate aminotransferase-like (Major domain)"/>
    <property type="match status" value="1"/>
</dbReference>
<keyword evidence="5 7" id="KW-0456">Lyase</keyword>
<evidence type="ECO:0000256" key="2">
    <source>
        <dbReference type="ARBA" id="ARBA00009533"/>
    </source>
</evidence>
<dbReference type="SUPFAM" id="SSF53383">
    <property type="entry name" value="PLP-dependent transferases"/>
    <property type="match status" value="1"/>
</dbReference>
<evidence type="ECO:0000256" key="3">
    <source>
        <dbReference type="ARBA" id="ARBA00022793"/>
    </source>
</evidence>
<dbReference type="EMBL" id="CAJNOJ010000154">
    <property type="protein sequence ID" value="CAF1210544.1"/>
    <property type="molecule type" value="Genomic_DNA"/>
</dbReference>
<gene>
    <name evidence="8" type="ORF">EDS130_LOCUS25864</name>
</gene>
<organism evidence="8 9">
    <name type="scientific">Adineta ricciae</name>
    <name type="common">Rotifer</name>
    <dbReference type="NCBI Taxonomy" id="249248"/>
    <lineage>
        <taxon>Eukaryota</taxon>
        <taxon>Metazoa</taxon>
        <taxon>Spiralia</taxon>
        <taxon>Gnathifera</taxon>
        <taxon>Rotifera</taxon>
        <taxon>Eurotatoria</taxon>
        <taxon>Bdelloidea</taxon>
        <taxon>Adinetida</taxon>
        <taxon>Adinetidae</taxon>
        <taxon>Adineta</taxon>
    </lineage>
</organism>
<accession>A0A814WUQ8</accession>